<evidence type="ECO:0000256" key="1">
    <source>
        <dbReference type="SAM" id="MobiDB-lite"/>
    </source>
</evidence>
<evidence type="ECO:0000313" key="4">
    <source>
        <dbReference type="EMBL" id="QPI55052.1"/>
    </source>
</evidence>
<keyword evidence="5" id="KW-1185">Reference proteome</keyword>
<protein>
    <submittedName>
        <fullName evidence="4">Hydantoinase/oxoprolinase family protein</fullName>
    </submittedName>
</protein>
<dbReference type="PANTHER" id="PTHR11365">
    <property type="entry name" value="5-OXOPROLINASE RELATED"/>
    <property type="match status" value="1"/>
</dbReference>
<evidence type="ECO:0000313" key="5">
    <source>
        <dbReference type="Proteomes" id="UP000663421"/>
    </source>
</evidence>
<proteinExistence type="predicted"/>
<evidence type="ECO:0000259" key="3">
    <source>
        <dbReference type="Pfam" id="PF05378"/>
    </source>
</evidence>
<dbReference type="InterPro" id="IPR002821">
    <property type="entry name" value="Hydantoinase_A"/>
</dbReference>
<dbReference type="SUPFAM" id="SSF53067">
    <property type="entry name" value="Actin-like ATPase domain"/>
    <property type="match status" value="1"/>
</dbReference>
<organism evidence="4 5">
    <name type="scientific">Streptomyces malaysiensis</name>
    <dbReference type="NCBI Taxonomy" id="92644"/>
    <lineage>
        <taxon>Bacteria</taxon>
        <taxon>Bacillati</taxon>
        <taxon>Actinomycetota</taxon>
        <taxon>Actinomycetes</taxon>
        <taxon>Kitasatosporales</taxon>
        <taxon>Streptomycetaceae</taxon>
        <taxon>Streptomyces</taxon>
        <taxon>Streptomyces violaceusniger group</taxon>
    </lineage>
</organism>
<reference evidence="4 5" key="1">
    <citation type="submission" date="2020-11" db="EMBL/GenBank/DDBJ databases">
        <title>Complete genome sequence unveiled secondary metabolic potentials in Streptomyces solisilvae HNM0141.</title>
        <authorList>
            <person name="Huang X."/>
        </authorList>
    </citation>
    <scope>NUCLEOTIDE SEQUENCE [LARGE SCALE GENOMIC DNA]</scope>
    <source>
        <strain evidence="4 5">HNM0141</strain>
    </source>
</reference>
<dbReference type="InterPro" id="IPR008040">
    <property type="entry name" value="Hydant_A_N"/>
</dbReference>
<dbReference type="EMBL" id="CP065050">
    <property type="protein sequence ID" value="QPI55052.1"/>
    <property type="molecule type" value="Genomic_DNA"/>
</dbReference>
<dbReference type="InterPro" id="IPR045079">
    <property type="entry name" value="Oxoprolinase-like"/>
</dbReference>
<name>A0ABX6W0H9_STRMQ</name>
<dbReference type="Pfam" id="PF01968">
    <property type="entry name" value="Hydantoinase_A"/>
    <property type="match status" value="1"/>
</dbReference>
<accession>A0ABX6W0H9</accession>
<feature type="domain" description="Hydantoinase/oxoprolinase N-terminal" evidence="3">
    <location>
        <begin position="44"/>
        <end position="220"/>
    </location>
</feature>
<dbReference type="InterPro" id="IPR043129">
    <property type="entry name" value="ATPase_NBD"/>
</dbReference>
<gene>
    <name evidence="4" type="ORF">I1A49_08980</name>
</gene>
<evidence type="ECO:0000259" key="2">
    <source>
        <dbReference type="Pfam" id="PF01968"/>
    </source>
</evidence>
<dbReference type="Pfam" id="PF05378">
    <property type="entry name" value="Hydant_A_N"/>
    <property type="match status" value="1"/>
</dbReference>
<feature type="domain" description="Hydantoinase A/oxoprolinase" evidence="2">
    <location>
        <begin position="242"/>
        <end position="540"/>
    </location>
</feature>
<feature type="region of interest" description="Disordered" evidence="1">
    <location>
        <begin position="17"/>
        <end position="39"/>
    </location>
</feature>
<sequence length="734" mass="77026">MRSQFCPRVIATAGGAARCSPPGPPFKEPNVSGPAKTDPDGSWRVAADIGGTFTDVIALGPGGRVVPVKVLSTPPDFGSGVLGGTRAALSTANVLPGQVGAMLHATTVATNAILEMRGARTALVTTRGFRDVLELGRLRRPLLYDLSWQRPTPLVPRRHRYEIDQRITADGHLEPPADSAELARVAGEIRAAGIEAVAVCLINSYACPEEERRVAAELRALLPGTYVTASVDITPQMQEYERTSTAVVNSYVGPQVHDYVTALGEGLREAGVSAPLMIMQSSGGLLDAPSVVGRPVQIIESGPAAGVIAVRKLSQLMGLDSVVAFDMGGTTAKASLIENGEPFVAGDYEVGGGMNITRGLGKGAGYALRVPSIDIAEVGAGGGSVICTDVAGSLRVGPESAGSRPGPACYGNGGTSPTLTDANVVLGYLSSQALAGGRVAIEPELARRAIAPVAEDLGVDLPAAARGAYEVAVSSMTKAVKAVTSERGRDPREAVMVAFGGAGPLYGAAIARELGIETVIVPVYTGLFSSLGLLVADTERQAVMPYRADLDALDLLGAEFDRMAKDVIEALREADPSAHTEVLRVLDMRYRGQRFELSVTVPDGKLDSGLMASARQRFHAEHHRTYGRAGTDELVEIVNLRVRGRVRNPTGVERILSLPPSAPGPETTRACRFDRTEPTPVIARSALSPEPRQGPLVIEDMDATTLVPPAATAHRDRFNNIVISWTTTAPETTS</sequence>
<dbReference type="Proteomes" id="UP000663421">
    <property type="component" value="Chromosome"/>
</dbReference>
<dbReference type="PANTHER" id="PTHR11365:SF23">
    <property type="entry name" value="HYPOTHETICAL 5-OXOPROLINASE (EUROFUNG)-RELATED"/>
    <property type="match status" value="1"/>
</dbReference>